<dbReference type="EMBL" id="MU006235">
    <property type="protein sequence ID" value="KAF2821950.1"/>
    <property type="molecule type" value="Genomic_DNA"/>
</dbReference>
<feature type="compositionally biased region" description="Basic and acidic residues" evidence="2">
    <location>
        <begin position="190"/>
        <end position="210"/>
    </location>
</feature>
<feature type="region of interest" description="Disordered" evidence="2">
    <location>
        <begin position="36"/>
        <end position="81"/>
    </location>
</feature>
<reference evidence="4" key="1">
    <citation type="journal article" date="2020" name="Stud. Mycol.">
        <title>101 Dothideomycetes genomes: a test case for predicting lifestyles and emergence of pathogens.</title>
        <authorList>
            <person name="Haridas S."/>
            <person name="Albert R."/>
            <person name="Binder M."/>
            <person name="Bloem J."/>
            <person name="Labutti K."/>
            <person name="Salamov A."/>
            <person name="Andreopoulos B."/>
            <person name="Baker S."/>
            <person name="Barry K."/>
            <person name="Bills G."/>
            <person name="Bluhm B."/>
            <person name="Cannon C."/>
            <person name="Castanera R."/>
            <person name="Culley D."/>
            <person name="Daum C."/>
            <person name="Ezra D."/>
            <person name="Gonzalez J."/>
            <person name="Henrissat B."/>
            <person name="Kuo A."/>
            <person name="Liang C."/>
            <person name="Lipzen A."/>
            <person name="Lutzoni F."/>
            <person name="Magnuson J."/>
            <person name="Mondo S."/>
            <person name="Nolan M."/>
            <person name="Ohm R."/>
            <person name="Pangilinan J."/>
            <person name="Park H.-J."/>
            <person name="Ramirez L."/>
            <person name="Alfaro M."/>
            <person name="Sun H."/>
            <person name="Tritt A."/>
            <person name="Yoshinaga Y."/>
            <person name="Zwiers L.-H."/>
            <person name="Turgeon B."/>
            <person name="Goodwin S."/>
            <person name="Spatafora J."/>
            <person name="Crous P."/>
            <person name="Grigoriev I."/>
        </authorList>
    </citation>
    <scope>NUCLEOTIDE SEQUENCE</scope>
    <source>
        <strain evidence="4">CBS 113818</strain>
    </source>
</reference>
<feature type="compositionally biased region" description="Polar residues" evidence="2">
    <location>
        <begin position="68"/>
        <end position="81"/>
    </location>
</feature>
<evidence type="ECO:0000313" key="4">
    <source>
        <dbReference type="EMBL" id="KAF2821950.1"/>
    </source>
</evidence>
<proteinExistence type="inferred from homology"/>
<feature type="compositionally biased region" description="Low complexity" evidence="2">
    <location>
        <begin position="43"/>
        <end position="55"/>
    </location>
</feature>
<comment type="similarity">
    <text evidence="1">Belongs to the ATG16 family.</text>
</comment>
<feature type="region of interest" description="Disordered" evidence="2">
    <location>
        <begin position="190"/>
        <end position="217"/>
    </location>
</feature>
<sequence length="217" mass="24418">MSNPLAEYLSAIEARDAREKAHEEYINAYSKLADRTATLAKQPTDTTEDTASTPTGSIKTIRPGTPKSKATTTAADVASPSSLAQIRSELASTQRTRGDLETKLNTINTELSTLKASDALQKQRIAQLEKVRVNLERRGKDRVDESKLKGKFVEDIQDEMVALTLQLNMAEKEKEKLQKENDDLTKRWMRKMEEEADKMNSRMGWEDQSGRRKGSRS</sequence>
<dbReference type="Pfam" id="PF08614">
    <property type="entry name" value="ATG16"/>
    <property type="match status" value="1"/>
</dbReference>
<dbReference type="Proteomes" id="UP000799424">
    <property type="component" value="Unassembled WGS sequence"/>
</dbReference>
<feature type="domain" description="Autophagy-related protein 16" evidence="3">
    <location>
        <begin position="7"/>
        <end position="200"/>
    </location>
</feature>
<dbReference type="CDD" id="cd22887">
    <property type="entry name" value="Atg16_CCD"/>
    <property type="match status" value="1"/>
</dbReference>
<accession>A0A6A6ZLL2</accession>
<evidence type="ECO:0000256" key="1">
    <source>
        <dbReference type="ARBA" id="ARBA00005331"/>
    </source>
</evidence>
<dbReference type="OrthoDB" id="8949486at2759"/>
<dbReference type="InterPro" id="IPR013923">
    <property type="entry name" value="Autophagy-rel_prot_16_dom"/>
</dbReference>
<evidence type="ECO:0000256" key="2">
    <source>
        <dbReference type="SAM" id="MobiDB-lite"/>
    </source>
</evidence>
<evidence type="ECO:0000259" key="3">
    <source>
        <dbReference type="Pfam" id="PF08614"/>
    </source>
</evidence>
<protein>
    <submittedName>
        <fullName evidence="4">Autophagy protein 16</fullName>
    </submittedName>
</protein>
<keyword evidence="5" id="KW-1185">Reference proteome</keyword>
<gene>
    <name evidence="4" type="ORF">CC86DRAFT_373180</name>
</gene>
<name>A0A6A6ZLL2_9PLEO</name>
<evidence type="ECO:0000313" key="5">
    <source>
        <dbReference type="Proteomes" id="UP000799424"/>
    </source>
</evidence>
<dbReference type="AlphaFoldDB" id="A0A6A6ZLL2"/>
<dbReference type="Gene3D" id="1.20.5.170">
    <property type="match status" value="1"/>
</dbReference>
<organism evidence="4 5">
    <name type="scientific">Ophiobolus disseminans</name>
    <dbReference type="NCBI Taxonomy" id="1469910"/>
    <lineage>
        <taxon>Eukaryota</taxon>
        <taxon>Fungi</taxon>
        <taxon>Dikarya</taxon>
        <taxon>Ascomycota</taxon>
        <taxon>Pezizomycotina</taxon>
        <taxon>Dothideomycetes</taxon>
        <taxon>Pleosporomycetidae</taxon>
        <taxon>Pleosporales</taxon>
        <taxon>Pleosporineae</taxon>
        <taxon>Phaeosphaeriaceae</taxon>
        <taxon>Ophiobolus</taxon>
    </lineage>
</organism>